<comment type="caution">
    <text evidence="1">The sequence shown here is derived from an EMBL/GenBank/DDBJ whole genome shotgun (WGS) entry which is preliminary data.</text>
</comment>
<reference evidence="1" key="1">
    <citation type="submission" date="2021-03" db="EMBL/GenBank/DDBJ databases">
        <title>Whole genome shotgun sequence of Actinoplanes auranticolor NBRC 12245.</title>
        <authorList>
            <person name="Komaki H."/>
            <person name="Tamura T."/>
        </authorList>
    </citation>
    <scope>NUCLEOTIDE SEQUENCE</scope>
    <source>
        <strain evidence="1">NBRC 12245</strain>
    </source>
</reference>
<gene>
    <name evidence="1" type="ORF">Aau02nite_39460</name>
</gene>
<sequence length="226" mass="25300">MRYRRHDHGQTTEFQILDVPGELLPSVRKAAFTDADGHWSRSFPADAPHLDEAWANFQRLIEPVLRQIAGLDPIPWQRTVTEVCRRLDGAGVDWWLTGSAALSVRGLPITPVDLDLVIADADARRAGDLLLDGLIEPVAPADWFCRWFGRAMLGARVEWVGGVGPAADQPETTDFGLVAAARLEAVRWQDHEIRVPPLELQRAVSARRGLEERVHLIDTRVRTTRL</sequence>
<dbReference type="InterPro" id="IPR043519">
    <property type="entry name" value="NT_sf"/>
</dbReference>
<accession>A0A919SE14</accession>
<dbReference type="Gene3D" id="3.30.460.40">
    <property type="match status" value="1"/>
</dbReference>
<dbReference type="AlphaFoldDB" id="A0A919SE14"/>
<protein>
    <submittedName>
        <fullName evidence="1">Uncharacterized protein</fullName>
    </submittedName>
</protein>
<dbReference type="EMBL" id="BOQL01000030">
    <property type="protein sequence ID" value="GIM70116.1"/>
    <property type="molecule type" value="Genomic_DNA"/>
</dbReference>
<dbReference type="SUPFAM" id="SSF81301">
    <property type="entry name" value="Nucleotidyltransferase"/>
    <property type="match status" value="1"/>
</dbReference>
<evidence type="ECO:0000313" key="2">
    <source>
        <dbReference type="Proteomes" id="UP000681340"/>
    </source>
</evidence>
<dbReference type="Proteomes" id="UP000681340">
    <property type="component" value="Unassembled WGS sequence"/>
</dbReference>
<organism evidence="1 2">
    <name type="scientific">Actinoplanes auranticolor</name>
    <dbReference type="NCBI Taxonomy" id="47988"/>
    <lineage>
        <taxon>Bacteria</taxon>
        <taxon>Bacillati</taxon>
        <taxon>Actinomycetota</taxon>
        <taxon>Actinomycetes</taxon>
        <taxon>Micromonosporales</taxon>
        <taxon>Micromonosporaceae</taxon>
        <taxon>Actinoplanes</taxon>
    </lineage>
</organism>
<name>A0A919SE14_9ACTN</name>
<keyword evidence="2" id="KW-1185">Reference proteome</keyword>
<evidence type="ECO:0000313" key="1">
    <source>
        <dbReference type="EMBL" id="GIM70116.1"/>
    </source>
</evidence>
<proteinExistence type="predicted"/>
<dbReference type="RefSeq" id="WP_212989952.1">
    <property type="nucleotide sequence ID" value="NZ_BAABEA010000015.1"/>
</dbReference>